<comment type="caution">
    <text evidence="1">The sequence shown here is derived from an EMBL/GenBank/DDBJ whole genome shotgun (WGS) entry which is preliminary data.</text>
</comment>
<proteinExistence type="predicted"/>
<keyword evidence="2" id="KW-1185">Reference proteome</keyword>
<evidence type="ECO:0000313" key="2">
    <source>
        <dbReference type="Proteomes" id="UP000053900"/>
    </source>
</evidence>
<name>A0ABR5IIU1_9HYPH</name>
<protein>
    <recommendedName>
        <fullName evidence="3">DUF2786 domain-containing protein</fullName>
    </recommendedName>
</protein>
<sequence length="94" mass="11065">MKNLDQLLKHLLSQKNSPANLDALRLANGLIKEFNITQDNDLAETLEINAGVNDQKAVRIWAQKHIHLIDQDETDFERYRQLRRLFQSKLPEYH</sequence>
<dbReference type="EMBL" id="LGSW01000026">
    <property type="protein sequence ID" value="KND16763.1"/>
    <property type="molecule type" value="Genomic_DNA"/>
</dbReference>
<gene>
    <name evidence="1" type="ORF">AFK20_12755</name>
</gene>
<dbReference type="Proteomes" id="UP000053900">
    <property type="component" value="Unassembled WGS sequence"/>
</dbReference>
<evidence type="ECO:0008006" key="3">
    <source>
        <dbReference type="Google" id="ProtNLM"/>
    </source>
</evidence>
<organism evidence="1 2">
    <name type="scientific">Enhydrobacter aerosaccus</name>
    <dbReference type="NCBI Taxonomy" id="225324"/>
    <lineage>
        <taxon>Bacteria</taxon>
        <taxon>Pseudomonadati</taxon>
        <taxon>Pseudomonadota</taxon>
        <taxon>Alphaproteobacteria</taxon>
        <taxon>Hyphomicrobiales</taxon>
        <taxon>Enhydrobacter</taxon>
    </lineage>
</organism>
<reference evidence="1 2" key="1">
    <citation type="submission" date="2015-07" db="EMBL/GenBank/DDBJ databases">
        <title>Draft genome of Enhydrobacter aerosaccus.</title>
        <authorList>
            <person name="Wang X."/>
        </authorList>
    </citation>
    <scope>NUCLEOTIDE SEQUENCE [LARGE SCALE GENOMIC DNA]</scope>
    <source>
        <strain evidence="1 2">CGMCC9176</strain>
    </source>
</reference>
<evidence type="ECO:0000313" key="1">
    <source>
        <dbReference type="EMBL" id="KND16763.1"/>
    </source>
</evidence>
<accession>A0ABR5IIU1</accession>